<dbReference type="Proteomes" id="UP000178870">
    <property type="component" value="Unassembled WGS sequence"/>
</dbReference>
<reference evidence="1 2" key="1">
    <citation type="journal article" date="2016" name="Nat. Commun.">
        <title>Thousands of microbial genomes shed light on interconnected biogeochemical processes in an aquifer system.</title>
        <authorList>
            <person name="Anantharaman K."/>
            <person name="Brown C.T."/>
            <person name="Hug L.A."/>
            <person name="Sharon I."/>
            <person name="Castelle C.J."/>
            <person name="Probst A.J."/>
            <person name="Thomas B.C."/>
            <person name="Singh A."/>
            <person name="Wilkins M.J."/>
            <person name="Karaoz U."/>
            <person name="Brodie E.L."/>
            <person name="Williams K.H."/>
            <person name="Hubbard S.S."/>
            <person name="Banfield J.F."/>
        </authorList>
    </citation>
    <scope>NUCLEOTIDE SEQUENCE [LARGE SCALE GENOMIC DNA]</scope>
</reference>
<dbReference type="Pfam" id="PF05635">
    <property type="entry name" value="23S_rRNA_IVP"/>
    <property type="match status" value="1"/>
</dbReference>
<dbReference type="SUPFAM" id="SSF158446">
    <property type="entry name" value="IVS-encoded protein-like"/>
    <property type="match status" value="1"/>
</dbReference>
<gene>
    <name evidence="1" type="ORF">A2803_02050</name>
</gene>
<name>A0A1F7Z0N9_9BACT</name>
<protein>
    <recommendedName>
        <fullName evidence="3">Four helix bundle protein</fullName>
    </recommendedName>
</protein>
<dbReference type="InterPro" id="IPR012657">
    <property type="entry name" value="23S_rRNA-intervening_sequence"/>
</dbReference>
<dbReference type="PANTHER" id="PTHR38471">
    <property type="entry name" value="FOUR HELIX BUNDLE PROTEIN"/>
    <property type="match status" value="1"/>
</dbReference>
<dbReference type="NCBIfam" id="TIGR02436">
    <property type="entry name" value="four helix bundle protein"/>
    <property type="match status" value="1"/>
</dbReference>
<organism evidence="1 2">
    <name type="scientific">Candidatus Woesebacteria bacterium RIFCSPHIGHO2_01_FULL_44_21</name>
    <dbReference type="NCBI Taxonomy" id="1802503"/>
    <lineage>
        <taxon>Bacteria</taxon>
        <taxon>Candidatus Woeseibacteriota</taxon>
    </lineage>
</organism>
<dbReference type="Gene3D" id="1.20.1440.60">
    <property type="entry name" value="23S rRNA-intervening sequence"/>
    <property type="match status" value="1"/>
</dbReference>
<dbReference type="InterPro" id="IPR036583">
    <property type="entry name" value="23S_rRNA_IVS_sf"/>
</dbReference>
<dbReference type="PANTHER" id="PTHR38471:SF2">
    <property type="entry name" value="FOUR HELIX BUNDLE PROTEIN"/>
    <property type="match status" value="1"/>
</dbReference>
<proteinExistence type="predicted"/>
<comment type="caution">
    <text evidence="1">The sequence shown here is derived from an EMBL/GenBank/DDBJ whole genome shotgun (WGS) entry which is preliminary data.</text>
</comment>
<dbReference type="CDD" id="cd16377">
    <property type="entry name" value="23S_rRNA_IVP_like"/>
    <property type="match status" value="1"/>
</dbReference>
<sequence>MNTKTSFRDLLIWQKASELVKKIYFLTREFPREERFGLTDQMHRSANSVAANIAEAHGRYHFADKIRVLYQARGECFETQSHLSIALNLGYITKEVFVRIDKEYEGLGVGINAYINKIKLSKS</sequence>
<evidence type="ECO:0000313" key="1">
    <source>
        <dbReference type="EMBL" id="OGM33097.1"/>
    </source>
</evidence>
<dbReference type="EMBL" id="MGGP01000008">
    <property type="protein sequence ID" value="OGM33097.1"/>
    <property type="molecule type" value="Genomic_DNA"/>
</dbReference>
<evidence type="ECO:0008006" key="3">
    <source>
        <dbReference type="Google" id="ProtNLM"/>
    </source>
</evidence>
<evidence type="ECO:0000313" key="2">
    <source>
        <dbReference type="Proteomes" id="UP000178870"/>
    </source>
</evidence>
<accession>A0A1F7Z0N9</accession>
<dbReference type="AlphaFoldDB" id="A0A1F7Z0N9"/>